<evidence type="ECO:0000256" key="1">
    <source>
        <dbReference type="PROSITE-ProRule" id="PRU00047"/>
    </source>
</evidence>
<organism evidence="4 5">
    <name type="scientific">Hypothenemus hampei</name>
    <name type="common">Coffee berry borer</name>
    <dbReference type="NCBI Taxonomy" id="57062"/>
    <lineage>
        <taxon>Eukaryota</taxon>
        <taxon>Metazoa</taxon>
        <taxon>Ecdysozoa</taxon>
        <taxon>Arthropoda</taxon>
        <taxon>Hexapoda</taxon>
        <taxon>Insecta</taxon>
        <taxon>Pterygota</taxon>
        <taxon>Neoptera</taxon>
        <taxon>Endopterygota</taxon>
        <taxon>Coleoptera</taxon>
        <taxon>Polyphaga</taxon>
        <taxon>Cucujiformia</taxon>
        <taxon>Curculionidae</taxon>
        <taxon>Scolytinae</taxon>
        <taxon>Hypothenemus</taxon>
    </lineage>
</organism>
<dbReference type="InterPro" id="IPR001878">
    <property type="entry name" value="Znf_CCHC"/>
</dbReference>
<feature type="domain" description="CCHC-type" evidence="3">
    <location>
        <begin position="49"/>
        <end position="64"/>
    </location>
</feature>
<dbReference type="Gene3D" id="4.10.60.10">
    <property type="entry name" value="Zinc finger, CCHC-type"/>
    <property type="match status" value="1"/>
</dbReference>
<dbReference type="Proteomes" id="UP001566132">
    <property type="component" value="Unassembled WGS sequence"/>
</dbReference>
<dbReference type="SMART" id="SM00343">
    <property type="entry name" value="ZnF_C2HC"/>
    <property type="match status" value="1"/>
</dbReference>
<sequence>MADELINTHNFRRQVYILPEDIGKVPEMIQIQYEDTKYNIFFTSDTLNCFLCKESGHIAKNCPKFQECESLSKSKNKNEETVLGQNSDLSSPVPTPPLVAPPTINPVAHEDSSNILAPDLFPSFKRPLSSSLSSASNSLNVGGEVKNKKKRKKSKIEQSGTPPIDLEPSFKEIIDNKLPPYPLNYSHLQNFLGKTVGKKEIKQVVSETGADPVHLIQMLRDIYLQLSSRGMKNRFSRLINKITKEFNLDPVDQAFESDSIISTNDESSKFEVEDSNLQ</sequence>
<dbReference type="SUPFAM" id="SSF57756">
    <property type="entry name" value="Retrovirus zinc finger-like domains"/>
    <property type="match status" value="1"/>
</dbReference>
<protein>
    <recommendedName>
        <fullName evidence="3">CCHC-type domain-containing protein</fullName>
    </recommendedName>
</protein>
<comment type="caution">
    <text evidence="4">The sequence shown here is derived from an EMBL/GenBank/DDBJ whole genome shotgun (WGS) entry which is preliminary data.</text>
</comment>
<evidence type="ECO:0000256" key="2">
    <source>
        <dbReference type="SAM" id="MobiDB-lite"/>
    </source>
</evidence>
<dbReference type="InterPro" id="IPR036875">
    <property type="entry name" value="Znf_CCHC_sf"/>
</dbReference>
<gene>
    <name evidence="4" type="ORF">ABEB36_015133</name>
</gene>
<feature type="region of interest" description="Disordered" evidence="2">
    <location>
        <begin position="130"/>
        <end position="167"/>
    </location>
</feature>
<evidence type="ECO:0000313" key="4">
    <source>
        <dbReference type="EMBL" id="KAL1488175.1"/>
    </source>
</evidence>
<evidence type="ECO:0000259" key="3">
    <source>
        <dbReference type="PROSITE" id="PS50158"/>
    </source>
</evidence>
<keyword evidence="1" id="KW-0479">Metal-binding</keyword>
<dbReference type="GO" id="GO:0008270">
    <property type="term" value="F:zinc ion binding"/>
    <property type="evidence" value="ECO:0007669"/>
    <property type="project" value="UniProtKB-KW"/>
</dbReference>
<evidence type="ECO:0000313" key="5">
    <source>
        <dbReference type="Proteomes" id="UP001566132"/>
    </source>
</evidence>
<dbReference type="AlphaFoldDB" id="A0ABD1E0S4"/>
<dbReference type="EMBL" id="JBDJPC010000015">
    <property type="protein sequence ID" value="KAL1488175.1"/>
    <property type="molecule type" value="Genomic_DNA"/>
</dbReference>
<name>A0ABD1E0S4_HYPHA</name>
<reference evidence="4 5" key="1">
    <citation type="submission" date="2024-05" db="EMBL/GenBank/DDBJ databases">
        <title>Genetic variation in Jamaican populations of the coffee berry borer (Hypothenemus hampei).</title>
        <authorList>
            <person name="Errbii M."/>
            <person name="Myrie A."/>
        </authorList>
    </citation>
    <scope>NUCLEOTIDE SEQUENCE [LARGE SCALE GENOMIC DNA]</scope>
    <source>
        <strain evidence="4">JA-Hopewell-2020-01-JO</strain>
        <tissue evidence="4">Whole body</tissue>
    </source>
</reference>
<proteinExistence type="predicted"/>
<dbReference type="PROSITE" id="PS50158">
    <property type="entry name" value="ZF_CCHC"/>
    <property type="match status" value="1"/>
</dbReference>
<accession>A0ABD1E0S4</accession>
<keyword evidence="5" id="KW-1185">Reference proteome</keyword>
<keyword evidence="1" id="KW-0863">Zinc-finger</keyword>
<dbReference type="Pfam" id="PF00098">
    <property type="entry name" value="zf-CCHC"/>
    <property type="match status" value="1"/>
</dbReference>
<feature type="compositionally biased region" description="Low complexity" evidence="2">
    <location>
        <begin position="130"/>
        <end position="140"/>
    </location>
</feature>
<keyword evidence="1" id="KW-0862">Zinc</keyword>